<accession>A0A239CZB5</accession>
<keyword evidence="5" id="KW-0574">Periplasm</keyword>
<dbReference type="GO" id="GO:0016491">
    <property type="term" value="F:oxidoreductase activity"/>
    <property type="evidence" value="ECO:0007669"/>
    <property type="project" value="UniProtKB-KW"/>
</dbReference>
<evidence type="ECO:0000256" key="2">
    <source>
        <dbReference type="ARBA" id="ARBA00010312"/>
    </source>
</evidence>
<dbReference type="InterPro" id="IPR041460">
    <property type="entry name" value="Molybdopterin_N"/>
</dbReference>
<sequence length="746" mass="80036">MTVTTGISLCHWGAFEADVSNGRLVAARPLPGSGADPDMIGALPDWVHSPLRIDRPHVRRGWLAQGPEAGGAGRGREEMVPVDWPTALDLVAAELSRVHAMHGPTAIFGGSYGWSSAGRLHHARSQVRRFLAAAGGFTDQISNYSWGAAHAILPHVLGTADAVSGAATCWRSIAEDGDVVVAFGGLNPKNWRVSSGGAGEFHIPKAVARAQARGVKFFILSPQPEDVPPGLDAVLIRPRPGSDTAIMLALAQEALATGRADMEFLERYTTGAAPFIDYLRGAIDGQPKTLDWAAALADVPVAELRNLWEAIASGRVMLTAAWALQRADHGEQPFWALIALAAMLGQIGLPGGGFSFGYGSMNAVGGEARKGFVPSLPGLPNKGIAIPVARFADAFLNPGETIAFNGRQVTYPDVRLVYWAGGNPFHHAQDLGRLERAWARPETVIVQDPWWTATARRADIVLPATTTLERDDIGGTSRDPHVFFMPRLIPPVHHSRNDIDIFRALADRLGCRESYDEGLDDDGWLERMWAGSLAKAAKEGVDLPDLAGLRDRGCVRIPLPERPEVLLEDFRADPEVHALPTPSGRIELTSATVAGFGYDDCPGHPSWLPPHEWLGAAEAGQFHLVTNQPPKQLHSQLWQVKEQKPATCRIAPEDAARLGVADGAPMELFNARGRCRATARIAPGQRPGVLVMPTGAWYAPDAETGREHNGNPNVLTGDRGTSRLGQACAALSALVEARALTEDEDT</sequence>
<dbReference type="GO" id="GO:0030288">
    <property type="term" value="C:outer membrane-bounded periplasmic space"/>
    <property type="evidence" value="ECO:0007669"/>
    <property type="project" value="TreeGrafter"/>
</dbReference>
<dbReference type="InterPro" id="IPR006655">
    <property type="entry name" value="Mopterin_OxRdtase_prok_CS"/>
</dbReference>
<dbReference type="EMBL" id="FZOY01000001">
    <property type="protein sequence ID" value="SNS25397.1"/>
    <property type="molecule type" value="Genomic_DNA"/>
</dbReference>
<feature type="domain" description="Molybdopterin dinucleotide-binding" evidence="8">
    <location>
        <begin position="622"/>
        <end position="728"/>
    </location>
</feature>
<reference evidence="10 11" key="1">
    <citation type="submission" date="2017-06" db="EMBL/GenBank/DDBJ databases">
        <authorList>
            <person name="Kim H.J."/>
            <person name="Triplett B.A."/>
        </authorList>
    </citation>
    <scope>NUCLEOTIDE SEQUENCE [LARGE SCALE GENOMIC DNA]</scope>
    <source>
        <strain evidence="10 11">DSM 29339</strain>
    </source>
</reference>
<dbReference type="GO" id="GO:0030151">
    <property type="term" value="F:molybdenum ion binding"/>
    <property type="evidence" value="ECO:0007669"/>
    <property type="project" value="TreeGrafter"/>
</dbReference>
<feature type="domain" description="Molybdopterin oxidoreductase N-terminal" evidence="9">
    <location>
        <begin position="8"/>
        <end position="48"/>
    </location>
</feature>
<dbReference type="Pfam" id="PF18364">
    <property type="entry name" value="Molybdopterin_N"/>
    <property type="match status" value="1"/>
</dbReference>
<evidence type="ECO:0000259" key="7">
    <source>
        <dbReference type="Pfam" id="PF00384"/>
    </source>
</evidence>
<dbReference type="GO" id="GO:0009061">
    <property type="term" value="P:anaerobic respiration"/>
    <property type="evidence" value="ECO:0007669"/>
    <property type="project" value="TreeGrafter"/>
</dbReference>
<dbReference type="Gene3D" id="3.90.55.10">
    <property type="entry name" value="Dimethylsulfoxide Reductase, domain 3"/>
    <property type="match status" value="1"/>
</dbReference>
<dbReference type="InterPro" id="IPR006657">
    <property type="entry name" value="MoPterin_dinucl-bd_dom"/>
</dbReference>
<dbReference type="PANTHER" id="PTHR43742">
    <property type="entry name" value="TRIMETHYLAMINE-N-OXIDE REDUCTASE"/>
    <property type="match status" value="1"/>
</dbReference>
<evidence type="ECO:0000259" key="9">
    <source>
        <dbReference type="Pfam" id="PF18364"/>
    </source>
</evidence>
<keyword evidence="3" id="KW-0500">Molybdenum</keyword>
<protein>
    <submittedName>
        <fullName evidence="10">Biotin/methionine sulfoxide reductase</fullName>
    </submittedName>
</protein>
<dbReference type="AlphaFoldDB" id="A0A239CZB5"/>
<evidence type="ECO:0000256" key="3">
    <source>
        <dbReference type="ARBA" id="ARBA00022505"/>
    </source>
</evidence>
<evidence type="ECO:0000256" key="1">
    <source>
        <dbReference type="ARBA" id="ARBA00001942"/>
    </source>
</evidence>
<dbReference type="SUPFAM" id="SSF50692">
    <property type="entry name" value="ADC-like"/>
    <property type="match status" value="1"/>
</dbReference>
<name>A0A239CZB5_9RHOB</name>
<evidence type="ECO:0000313" key="11">
    <source>
        <dbReference type="Proteomes" id="UP000198426"/>
    </source>
</evidence>
<dbReference type="Proteomes" id="UP000198426">
    <property type="component" value="Unassembled WGS sequence"/>
</dbReference>
<evidence type="ECO:0000259" key="8">
    <source>
        <dbReference type="Pfam" id="PF01568"/>
    </source>
</evidence>
<proteinExistence type="inferred from homology"/>
<dbReference type="PANTHER" id="PTHR43742:SF10">
    <property type="entry name" value="TRIMETHYLAMINE-N-OXIDE REDUCTASE 2"/>
    <property type="match status" value="1"/>
</dbReference>
<dbReference type="Gene3D" id="3.40.50.740">
    <property type="match status" value="1"/>
</dbReference>
<evidence type="ECO:0000313" key="10">
    <source>
        <dbReference type="EMBL" id="SNS25397.1"/>
    </source>
</evidence>
<dbReference type="InterPro" id="IPR050612">
    <property type="entry name" value="Prok_Mopterin_Oxidored"/>
</dbReference>
<dbReference type="Pfam" id="PF00384">
    <property type="entry name" value="Molybdopterin"/>
    <property type="match status" value="1"/>
</dbReference>
<dbReference type="GO" id="GO:0009055">
    <property type="term" value="F:electron transfer activity"/>
    <property type="evidence" value="ECO:0007669"/>
    <property type="project" value="TreeGrafter"/>
</dbReference>
<dbReference type="Gene3D" id="3.40.228.10">
    <property type="entry name" value="Dimethylsulfoxide Reductase, domain 2"/>
    <property type="match status" value="1"/>
</dbReference>
<dbReference type="RefSeq" id="WP_089231063.1">
    <property type="nucleotide sequence ID" value="NZ_FZOY01000001.1"/>
</dbReference>
<feature type="domain" description="Molybdopterin oxidoreductase" evidence="7">
    <location>
        <begin position="52"/>
        <end position="508"/>
    </location>
</feature>
<evidence type="ECO:0000256" key="6">
    <source>
        <dbReference type="ARBA" id="ARBA00023002"/>
    </source>
</evidence>
<evidence type="ECO:0000256" key="4">
    <source>
        <dbReference type="ARBA" id="ARBA00022723"/>
    </source>
</evidence>
<gene>
    <name evidence="10" type="ORF">SAMN05421757_101560</name>
</gene>
<comment type="similarity">
    <text evidence="2">Belongs to the prokaryotic molybdopterin-containing oxidoreductase family.</text>
</comment>
<organism evidence="10 11">
    <name type="scientific">Tropicimonas sediminicola</name>
    <dbReference type="NCBI Taxonomy" id="1031541"/>
    <lineage>
        <taxon>Bacteria</taxon>
        <taxon>Pseudomonadati</taxon>
        <taxon>Pseudomonadota</taxon>
        <taxon>Alphaproteobacteria</taxon>
        <taxon>Rhodobacterales</taxon>
        <taxon>Roseobacteraceae</taxon>
        <taxon>Tropicimonas</taxon>
    </lineage>
</organism>
<evidence type="ECO:0000256" key="5">
    <source>
        <dbReference type="ARBA" id="ARBA00022764"/>
    </source>
</evidence>
<dbReference type="GO" id="GO:0043546">
    <property type="term" value="F:molybdopterin cofactor binding"/>
    <property type="evidence" value="ECO:0007669"/>
    <property type="project" value="InterPro"/>
</dbReference>
<dbReference type="InterPro" id="IPR009010">
    <property type="entry name" value="Asp_de-COase-like_dom_sf"/>
</dbReference>
<dbReference type="OrthoDB" id="9759518at2"/>
<keyword evidence="4" id="KW-0479">Metal-binding</keyword>
<dbReference type="SUPFAM" id="SSF53706">
    <property type="entry name" value="Formate dehydrogenase/DMSO reductase, domains 1-3"/>
    <property type="match status" value="1"/>
</dbReference>
<dbReference type="Gene3D" id="2.40.40.20">
    <property type="match status" value="1"/>
</dbReference>
<dbReference type="Pfam" id="PF01568">
    <property type="entry name" value="Molydop_binding"/>
    <property type="match status" value="1"/>
</dbReference>
<dbReference type="InterPro" id="IPR006656">
    <property type="entry name" value="Mopterin_OxRdtase"/>
</dbReference>
<comment type="cofactor">
    <cofactor evidence="1">
        <name>Mo-bis(molybdopterin guanine dinucleotide)</name>
        <dbReference type="ChEBI" id="CHEBI:60539"/>
    </cofactor>
</comment>
<dbReference type="PROSITE" id="PS00490">
    <property type="entry name" value="MOLYBDOPTERIN_PROK_2"/>
    <property type="match status" value="1"/>
</dbReference>
<keyword evidence="6" id="KW-0560">Oxidoreductase</keyword>
<keyword evidence="11" id="KW-1185">Reference proteome</keyword>